<comment type="caution">
    <text evidence="1">The sequence shown here is derived from an EMBL/GenBank/DDBJ whole genome shotgun (WGS) entry which is preliminary data.</text>
</comment>
<reference evidence="1 2" key="1">
    <citation type="journal article" date="2022" name="Genome Biol. Evol.">
        <title>The Spruce Budworm Genome: Reconstructing the Evolutionary History of Antifreeze Proteins.</title>
        <authorList>
            <person name="Beliveau C."/>
            <person name="Gagne P."/>
            <person name="Picq S."/>
            <person name="Vernygora O."/>
            <person name="Keeling C.I."/>
            <person name="Pinkney K."/>
            <person name="Doucet D."/>
            <person name="Wen F."/>
            <person name="Johnston J.S."/>
            <person name="Maaroufi H."/>
            <person name="Boyle B."/>
            <person name="Laroche J."/>
            <person name="Dewar K."/>
            <person name="Juretic N."/>
            <person name="Blackburn G."/>
            <person name="Nisole A."/>
            <person name="Brunet B."/>
            <person name="Brandao M."/>
            <person name="Lumley L."/>
            <person name="Duan J."/>
            <person name="Quan G."/>
            <person name="Lucarotti C.J."/>
            <person name="Roe A.D."/>
            <person name="Sperling F.A.H."/>
            <person name="Levesque R.C."/>
            <person name="Cusson M."/>
        </authorList>
    </citation>
    <scope>NUCLEOTIDE SEQUENCE [LARGE SCALE GENOMIC DNA]</scope>
    <source>
        <strain evidence="1">Glfc:IPQL:Cfum</strain>
    </source>
</reference>
<gene>
    <name evidence="1" type="ORF">MSG28_006869</name>
</gene>
<name>A0ACC0JLD8_CHOFU</name>
<accession>A0ACC0JLD8</accession>
<organism evidence="1 2">
    <name type="scientific">Choristoneura fumiferana</name>
    <name type="common">Spruce budworm moth</name>
    <name type="synonym">Archips fumiferana</name>
    <dbReference type="NCBI Taxonomy" id="7141"/>
    <lineage>
        <taxon>Eukaryota</taxon>
        <taxon>Metazoa</taxon>
        <taxon>Ecdysozoa</taxon>
        <taxon>Arthropoda</taxon>
        <taxon>Hexapoda</taxon>
        <taxon>Insecta</taxon>
        <taxon>Pterygota</taxon>
        <taxon>Neoptera</taxon>
        <taxon>Endopterygota</taxon>
        <taxon>Lepidoptera</taxon>
        <taxon>Glossata</taxon>
        <taxon>Ditrysia</taxon>
        <taxon>Tortricoidea</taxon>
        <taxon>Tortricidae</taxon>
        <taxon>Tortricinae</taxon>
        <taxon>Choristoneura</taxon>
    </lineage>
</organism>
<evidence type="ECO:0000313" key="2">
    <source>
        <dbReference type="Proteomes" id="UP001064048"/>
    </source>
</evidence>
<protein>
    <submittedName>
        <fullName evidence="1">Uncharacterized protein</fullName>
    </submittedName>
</protein>
<evidence type="ECO:0000313" key="1">
    <source>
        <dbReference type="EMBL" id="KAI8424965.1"/>
    </source>
</evidence>
<keyword evidence="2" id="KW-1185">Reference proteome</keyword>
<dbReference type="Proteomes" id="UP001064048">
    <property type="component" value="Chromosome 11"/>
</dbReference>
<sequence>MALNKILCRAACLAAIHFHPARSVHYARLAINASPSRVAAAGFSSIPPPADKLSQDERDNLLQPLLQAGWKIQSKRDAIEKEFMFKNFNEAFGFMSRVALLAEKMDHHPEWFNVYNKVQVCIKCKQAAQKPNEQKPIEPPAAYYKRVEAIKDSSKTDVSSNKDTLNDKDQEIRARLGKLKDKEKVKMSEEEITMRLKNIKGDVPSTSDAELLDRLAKLRGVPVSTLQTKPMLVTADPRSEQDQIEDLLKQYHDQAAMDTKYTDEFNDLTSQMEKRLNHLKDDPGPSQCTNTKPEPEEDNSEDEEDSVRKIIEKLKSEAFLDMNEISPSTNNELPFCEICNEDATMRCLGCRYLFCKRCFIEHKDDDDGCNRYEPYTPSNRTSV</sequence>
<proteinExistence type="predicted"/>
<dbReference type="EMBL" id="CM046111">
    <property type="protein sequence ID" value="KAI8424965.1"/>
    <property type="molecule type" value="Genomic_DNA"/>
</dbReference>